<protein>
    <submittedName>
        <fullName evidence="10">C-type cytochrome</fullName>
    </submittedName>
</protein>
<evidence type="ECO:0000256" key="7">
    <source>
        <dbReference type="SAM" id="MobiDB-lite"/>
    </source>
</evidence>
<evidence type="ECO:0000256" key="6">
    <source>
        <dbReference type="PIRSR" id="PIRSR602324-1"/>
    </source>
</evidence>
<reference evidence="11" key="2">
    <citation type="submission" date="2020-07" db="EMBL/GenBank/DDBJ databases">
        <title>Chryseobacterium sp.cx-624.</title>
        <authorList>
            <person name="Yang C."/>
        </authorList>
    </citation>
    <scope>NUCLEOTIDE SEQUENCE [LARGE SCALE GENOMIC DNA]</scope>
    <source>
        <strain evidence="11">cx-624</strain>
    </source>
</reference>
<evidence type="ECO:0000256" key="3">
    <source>
        <dbReference type="ARBA" id="ARBA00022723"/>
    </source>
</evidence>
<organism evidence="10 11">
    <name type="scientific">Marnyiella aurantia</name>
    <dbReference type="NCBI Taxonomy" id="2758037"/>
    <lineage>
        <taxon>Bacteria</taxon>
        <taxon>Pseudomonadati</taxon>
        <taxon>Bacteroidota</taxon>
        <taxon>Flavobacteriia</taxon>
        <taxon>Flavobacteriales</taxon>
        <taxon>Weeksellaceae</taxon>
        <taxon>Marnyiella</taxon>
    </lineage>
</organism>
<keyword evidence="2 6" id="KW-0349">Heme</keyword>
<dbReference type="SUPFAM" id="SSF46626">
    <property type="entry name" value="Cytochrome c"/>
    <property type="match status" value="1"/>
</dbReference>
<dbReference type="EMBL" id="JACEUX010000001">
    <property type="protein sequence ID" value="MBA5246225.1"/>
    <property type="molecule type" value="Genomic_DNA"/>
</dbReference>
<keyword evidence="1" id="KW-0813">Transport</keyword>
<reference evidence="12" key="3">
    <citation type="submission" date="2020-07" db="EMBL/GenBank/DDBJ databases">
        <title>Flavobacterium sp. xlx-214.</title>
        <authorList>
            <person name="Yang C."/>
        </authorList>
    </citation>
    <scope>NUCLEOTIDE SEQUENCE [LARGE SCALE GENOMIC DNA]</scope>
    <source>
        <strain evidence="12">CX-624</strain>
    </source>
</reference>
<dbReference type="GO" id="GO:0020037">
    <property type="term" value="F:heme binding"/>
    <property type="evidence" value="ECO:0007669"/>
    <property type="project" value="InterPro"/>
</dbReference>
<dbReference type="InterPro" id="IPR002324">
    <property type="entry name" value="Cyt_c_ID"/>
</dbReference>
<evidence type="ECO:0000256" key="5">
    <source>
        <dbReference type="ARBA" id="ARBA00023004"/>
    </source>
</evidence>
<keyword evidence="12" id="KW-1185">Reference proteome</keyword>
<accession>A0A7D7LNU6</accession>
<reference evidence="9" key="4">
    <citation type="submission" date="2020-07" db="EMBL/GenBank/DDBJ databases">
        <authorList>
            <person name="Yang C."/>
        </authorList>
    </citation>
    <scope>NUCLEOTIDE SEQUENCE</scope>
    <source>
        <strain evidence="9">Cx-624</strain>
    </source>
</reference>
<evidence type="ECO:0000313" key="11">
    <source>
        <dbReference type="Proteomes" id="UP000515349"/>
    </source>
</evidence>
<proteinExistence type="predicted"/>
<dbReference type="AlphaFoldDB" id="A0A7D7LNU6"/>
<dbReference type="EMBL" id="CP059472">
    <property type="protein sequence ID" value="QMS99639.1"/>
    <property type="molecule type" value="Genomic_DNA"/>
</dbReference>
<feature type="binding site" description="covalent" evidence="6">
    <location>
        <position position="54"/>
    </location>
    <ligand>
        <name>heme c</name>
        <dbReference type="ChEBI" id="CHEBI:61717"/>
    </ligand>
</feature>
<evidence type="ECO:0000256" key="1">
    <source>
        <dbReference type="ARBA" id="ARBA00022448"/>
    </source>
</evidence>
<gene>
    <name evidence="10" type="ORF">H1R16_11970</name>
    <name evidence="9" type="ORF">H2507_03490</name>
</gene>
<feature type="binding site" description="covalent" evidence="6">
    <location>
        <position position="99"/>
    </location>
    <ligand>
        <name>heme c</name>
        <dbReference type="ChEBI" id="CHEBI:61717"/>
    </ligand>
</feature>
<comment type="PTM">
    <text evidence="6">Binds 1 heme c group covalently per subunit.</text>
</comment>
<evidence type="ECO:0000256" key="4">
    <source>
        <dbReference type="ARBA" id="ARBA00022982"/>
    </source>
</evidence>
<dbReference type="InterPro" id="IPR009056">
    <property type="entry name" value="Cyt_c-like_dom"/>
</dbReference>
<evidence type="ECO:0000256" key="2">
    <source>
        <dbReference type="ARBA" id="ARBA00022617"/>
    </source>
</evidence>
<feature type="binding site" description="covalent" evidence="6">
    <location>
        <position position="50"/>
    </location>
    <ligand>
        <name>heme c</name>
        <dbReference type="ChEBI" id="CHEBI:61717"/>
    </ligand>
</feature>
<feature type="compositionally biased region" description="Polar residues" evidence="7">
    <location>
        <begin position="1"/>
        <end position="13"/>
    </location>
</feature>
<keyword evidence="5 6" id="KW-0408">Iron</keyword>
<dbReference type="GO" id="GO:0005506">
    <property type="term" value="F:iron ion binding"/>
    <property type="evidence" value="ECO:0007669"/>
    <property type="project" value="InterPro"/>
</dbReference>
<feature type="region of interest" description="Disordered" evidence="7">
    <location>
        <begin position="1"/>
        <end position="32"/>
    </location>
</feature>
<evidence type="ECO:0000313" key="10">
    <source>
        <dbReference type="EMBL" id="QMS99639.1"/>
    </source>
</evidence>
<dbReference type="PRINTS" id="PR00606">
    <property type="entry name" value="CYTCHROMECID"/>
</dbReference>
<evidence type="ECO:0000313" key="12">
    <source>
        <dbReference type="Proteomes" id="UP000539710"/>
    </source>
</evidence>
<evidence type="ECO:0000313" key="9">
    <source>
        <dbReference type="EMBL" id="MBA5246225.1"/>
    </source>
</evidence>
<dbReference type="InterPro" id="IPR036909">
    <property type="entry name" value="Cyt_c-like_dom_sf"/>
</dbReference>
<dbReference type="Proteomes" id="UP000539710">
    <property type="component" value="Unassembled WGS sequence"/>
</dbReference>
<evidence type="ECO:0000259" key="8">
    <source>
        <dbReference type="PROSITE" id="PS51007"/>
    </source>
</evidence>
<dbReference type="KEGG" id="cbau:H1R16_11970"/>
<feature type="domain" description="Cytochrome c" evidence="8">
    <location>
        <begin position="36"/>
        <end position="121"/>
    </location>
</feature>
<dbReference type="Proteomes" id="UP000515349">
    <property type="component" value="Chromosome"/>
</dbReference>
<sequence>MTSCGKQESSSVPDFNAPPASAPEKVQETVPVDPSARIAEGKSLIEGTDCLTCHKTDDKLIGPSYREIAGRYDNNPQNLELLAGKIIDGGSGVWGSVPMSAHPGMSRDNAKKMVEYILSLRVN</sequence>
<reference evidence="10" key="1">
    <citation type="submission" date="2020-07" db="EMBL/GenBank/DDBJ databases">
        <title>Chryseobacterium sp. CX-624.</title>
        <authorList>
            <person name="Yang C."/>
        </authorList>
    </citation>
    <scope>NUCLEOTIDE SEQUENCE</scope>
    <source>
        <strain evidence="10">CX-624</strain>
    </source>
</reference>
<dbReference type="Pfam" id="PF00034">
    <property type="entry name" value="Cytochrom_C"/>
    <property type="match status" value="1"/>
</dbReference>
<dbReference type="GO" id="GO:0009055">
    <property type="term" value="F:electron transfer activity"/>
    <property type="evidence" value="ECO:0007669"/>
    <property type="project" value="InterPro"/>
</dbReference>
<dbReference type="PROSITE" id="PS51007">
    <property type="entry name" value="CYTC"/>
    <property type="match status" value="1"/>
</dbReference>
<dbReference type="Gene3D" id="1.10.760.10">
    <property type="entry name" value="Cytochrome c-like domain"/>
    <property type="match status" value="1"/>
</dbReference>
<name>A0A7D7LNU6_9FLAO</name>
<keyword evidence="3 6" id="KW-0479">Metal-binding</keyword>
<keyword evidence="4" id="KW-0249">Electron transport</keyword>